<keyword evidence="1" id="KW-0812">Transmembrane</keyword>
<dbReference type="EMBL" id="AMFJ01000091">
    <property type="protein sequence ID" value="EKE29823.1"/>
    <property type="molecule type" value="Genomic_DNA"/>
</dbReference>
<feature type="transmembrane region" description="Helical" evidence="1">
    <location>
        <begin position="35"/>
        <end position="58"/>
    </location>
</feature>
<keyword evidence="1" id="KW-1133">Transmembrane helix</keyword>
<name>K2G3K7_9BACT</name>
<proteinExistence type="predicted"/>
<feature type="transmembrane region" description="Helical" evidence="1">
    <location>
        <begin position="64"/>
        <end position="81"/>
    </location>
</feature>
<keyword evidence="1" id="KW-0472">Membrane</keyword>
<feature type="transmembrane region" description="Helical" evidence="1">
    <location>
        <begin position="6"/>
        <end position="23"/>
    </location>
</feature>
<evidence type="ECO:0000256" key="1">
    <source>
        <dbReference type="SAM" id="Phobius"/>
    </source>
</evidence>
<organism evidence="2">
    <name type="scientific">uncultured bacterium</name>
    <name type="common">gcode 4</name>
    <dbReference type="NCBI Taxonomy" id="1234023"/>
    <lineage>
        <taxon>Bacteria</taxon>
        <taxon>environmental samples</taxon>
    </lineage>
</organism>
<feature type="transmembrane region" description="Helical" evidence="1">
    <location>
        <begin position="143"/>
        <end position="165"/>
    </location>
</feature>
<sequence length="190" mass="22480">MHRMIPVIVYMILPIVSFITVLFKFKPNPIKFITIIHLWLLISIITSSLASPQIMIIIYHDLPIWIYPLMILLSGLAYMSLWRKFWTYYIISVLLQDFSMILIGYHILYILNIPMPLMMLLVAIPYLIAHVEKIHKSETRKLPYLLIFCVIVGISIFMKLPWYIFISHIIGWTYLIKKGYILEGFIKESM</sequence>
<feature type="transmembrane region" description="Helical" evidence="1">
    <location>
        <begin position="88"/>
        <end position="107"/>
    </location>
</feature>
<gene>
    <name evidence="2" type="ORF">ACD_2C00091G0009</name>
</gene>
<evidence type="ECO:0000313" key="2">
    <source>
        <dbReference type="EMBL" id="EKE29823.1"/>
    </source>
</evidence>
<accession>K2G3K7</accession>
<reference evidence="2" key="1">
    <citation type="journal article" date="2012" name="Science">
        <title>Fermentation, hydrogen, and sulfur metabolism in multiple uncultivated bacterial phyla.</title>
        <authorList>
            <person name="Wrighton K.C."/>
            <person name="Thomas B.C."/>
            <person name="Sharon I."/>
            <person name="Miller C.S."/>
            <person name="Castelle C.J."/>
            <person name="VerBerkmoes N.C."/>
            <person name="Wilkins M.J."/>
            <person name="Hettich R.L."/>
            <person name="Lipton M.S."/>
            <person name="Williams K.H."/>
            <person name="Long P.E."/>
            <person name="Banfield J.F."/>
        </authorList>
    </citation>
    <scope>NUCLEOTIDE SEQUENCE [LARGE SCALE GENOMIC DNA]</scope>
</reference>
<feature type="transmembrane region" description="Helical" evidence="1">
    <location>
        <begin position="113"/>
        <end position="131"/>
    </location>
</feature>
<comment type="caution">
    <text evidence="2">The sequence shown here is derived from an EMBL/GenBank/DDBJ whole genome shotgun (WGS) entry which is preliminary data.</text>
</comment>
<dbReference type="AlphaFoldDB" id="K2G3K7"/>
<protein>
    <submittedName>
        <fullName evidence="2">Uncharacterized protein</fullName>
    </submittedName>
</protein>